<keyword evidence="2" id="KW-0472">Membrane</keyword>
<feature type="compositionally biased region" description="Basic residues" evidence="1">
    <location>
        <begin position="86"/>
        <end position="95"/>
    </location>
</feature>
<feature type="transmembrane region" description="Helical" evidence="2">
    <location>
        <begin position="99"/>
        <end position="118"/>
    </location>
</feature>
<keyword evidence="2" id="KW-1133">Transmembrane helix</keyword>
<reference evidence="3" key="2">
    <citation type="submission" date="2021-12" db="EMBL/GenBank/DDBJ databases">
        <title>Resequencing data analysis of finger millet.</title>
        <authorList>
            <person name="Hatakeyama M."/>
            <person name="Aluri S."/>
            <person name="Balachadran M.T."/>
            <person name="Sivarajan S.R."/>
            <person name="Poveda L."/>
            <person name="Shimizu-Inatsugi R."/>
            <person name="Schlapbach R."/>
            <person name="Sreeman S.M."/>
            <person name="Shimizu K.K."/>
        </authorList>
    </citation>
    <scope>NUCLEOTIDE SEQUENCE</scope>
</reference>
<sequence length="142" mass="15321">MLRRISTGRRLMRSRPSSGARAAAALARGAAVRMGGEGREAYTCCIIVRVLKSIREKSKPRLSISATSSMASPKDTRIPADGGCRRDRRRKLRRRRREGFGPLVGLVACVVGTGSGSGQRSGWFPVARVAGPNVRSMLLEGL</sequence>
<evidence type="ECO:0000313" key="4">
    <source>
        <dbReference type="Proteomes" id="UP001054889"/>
    </source>
</evidence>
<accession>A0AAV5EDZ0</accession>
<dbReference type="Proteomes" id="UP001054889">
    <property type="component" value="Unassembled WGS sequence"/>
</dbReference>
<name>A0AAV5EDZ0_ELECO</name>
<comment type="caution">
    <text evidence="3">The sequence shown here is derived from an EMBL/GenBank/DDBJ whole genome shotgun (WGS) entry which is preliminary data.</text>
</comment>
<keyword evidence="4" id="KW-1185">Reference proteome</keyword>
<protein>
    <submittedName>
        <fullName evidence="3">Uncharacterized protein</fullName>
    </submittedName>
</protein>
<reference evidence="3" key="1">
    <citation type="journal article" date="2018" name="DNA Res.">
        <title>Multiple hybrid de novo genome assembly of finger millet, an orphan allotetraploid crop.</title>
        <authorList>
            <person name="Hatakeyama M."/>
            <person name="Aluri S."/>
            <person name="Balachadran M.T."/>
            <person name="Sivarajan S.R."/>
            <person name="Patrignani A."/>
            <person name="Gruter S."/>
            <person name="Poveda L."/>
            <person name="Shimizu-Inatsugi R."/>
            <person name="Baeten J."/>
            <person name="Francoijs K.J."/>
            <person name="Nataraja K.N."/>
            <person name="Reddy Y.A.N."/>
            <person name="Phadnis S."/>
            <person name="Ravikumar R.L."/>
            <person name="Schlapbach R."/>
            <person name="Sreeman S.M."/>
            <person name="Shimizu K.K."/>
        </authorList>
    </citation>
    <scope>NUCLEOTIDE SEQUENCE</scope>
</reference>
<organism evidence="3 4">
    <name type="scientific">Eleusine coracana subsp. coracana</name>
    <dbReference type="NCBI Taxonomy" id="191504"/>
    <lineage>
        <taxon>Eukaryota</taxon>
        <taxon>Viridiplantae</taxon>
        <taxon>Streptophyta</taxon>
        <taxon>Embryophyta</taxon>
        <taxon>Tracheophyta</taxon>
        <taxon>Spermatophyta</taxon>
        <taxon>Magnoliopsida</taxon>
        <taxon>Liliopsida</taxon>
        <taxon>Poales</taxon>
        <taxon>Poaceae</taxon>
        <taxon>PACMAD clade</taxon>
        <taxon>Chloridoideae</taxon>
        <taxon>Cynodonteae</taxon>
        <taxon>Eleusininae</taxon>
        <taxon>Eleusine</taxon>
    </lineage>
</organism>
<dbReference type="EMBL" id="BQKI01000075">
    <property type="protein sequence ID" value="GJN21002.1"/>
    <property type="molecule type" value="Genomic_DNA"/>
</dbReference>
<keyword evidence="2" id="KW-0812">Transmembrane</keyword>
<evidence type="ECO:0000313" key="3">
    <source>
        <dbReference type="EMBL" id="GJN21002.1"/>
    </source>
</evidence>
<gene>
    <name evidence="3" type="primary">gb08447</name>
    <name evidence="3" type="ORF">PR202_gb08447</name>
</gene>
<evidence type="ECO:0000256" key="1">
    <source>
        <dbReference type="SAM" id="MobiDB-lite"/>
    </source>
</evidence>
<dbReference type="AlphaFoldDB" id="A0AAV5EDZ0"/>
<evidence type="ECO:0000256" key="2">
    <source>
        <dbReference type="SAM" id="Phobius"/>
    </source>
</evidence>
<proteinExistence type="predicted"/>
<feature type="region of interest" description="Disordered" evidence="1">
    <location>
        <begin position="62"/>
        <end position="95"/>
    </location>
</feature>